<evidence type="ECO:0000313" key="4">
    <source>
        <dbReference type="Proteomes" id="UP001597203"/>
    </source>
</evidence>
<comment type="similarity">
    <text evidence="1 2">Belongs to the UPF0235 family.</text>
</comment>
<dbReference type="PANTHER" id="PTHR13420">
    <property type="entry name" value="UPF0235 PROTEIN C15ORF40"/>
    <property type="match status" value="1"/>
</dbReference>
<keyword evidence="4" id="KW-1185">Reference proteome</keyword>
<dbReference type="HAMAP" id="MF_00634">
    <property type="entry name" value="UPF0235"/>
    <property type="match status" value="1"/>
</dbReference>
<gene>
    <name evidence="3" type="ORF">ACFQ24_07250</name>
</gene>
<dbReference type="NCBIfam" id="TIGR00251">
    <property type="entry name" value="DUF167 family protein"/>
    <property type="match status" value="1"/>
</dbReference>
<dbReference type="Gene3D" id="3.30.1200.10">
    <property type="entry name" value="YggU-like"/>
    <property type="match status" value="1"/>
</dbReference>
<comment type="caution">
    <text evidence="3">The sequence shown here is derived from an EMBL/GenBank/DDBJ whole genome shotgun (WGS) entry which is preliminary data.</text>
</comment>
<dbReference type="Proteomes" id="UP001597203">
    <property type="component" value="Unassembled WGS sequence"/>
</dbReference>
<organism evidence="3 4">
    <name type="scientific">Sphingobium olei</name>
    <dbReference type="NCBI Taxonomy" id="420955"/>
    <lineage>
        <taxon>Bacteria</taxon>
        <taxon>Pseudomonadati</taxon>
        <taxon>Pseudomonadota</taxon>
        <taxon>Alphaproteobacteria</taxon>
        <taxon>Sphingomonadales</taxon>
        <taxon>Sphingomonadaceae</taxon>
        <taxon>Sphingobium</taxon>
    </lineage>
</organism>
<dbReference type="SUPFAM" id="SSF69786">
    <property type="entry name" value="YggU-like"/>
    <property type="match status" value="1"/>
</dbReference>
<dbReference type="Pfam" id="PF02594">
    <property type="entry name" value="DUF167"/>
    <property type="match status" value="1"/>
</dbReference>
<protein>
    <recommendedName>
        <fullName evidence="2">UPF0235 protein ACFQ24_07250</fullName>
    </recommendedName>
</protein>
<reference evidence="4" key="1">
    <citation type="journal article" date="2019" name="Int. J. Syst. Evol. Microbiol.">
        <title>The Global Catalogue of Microorganisms (GCM) 10K type strain sequencing project: providing services to taxonomists for standard genome sequencing and annotation.</title>
        <authorList>
            <consortium name="The Broad Institute Genomics Platform"/>
            <consortium name="The Broad Institute Genome Sequencing Center for Infectious Disease"/>
            <person name="Wu L."/>
            <person name="Ma J."/>
        </authorList>
    </citation>
    <scope>NUCLEOTIDE SEQUENCE [LARGE SCALE GENOMIC DNA]</scope>
    <source>
        <strain evidence="4">CCUG 54329</strain>
    </source>
</reference>
<evidence type="ECO:0000313" key="3">
    <source>
        <dbReference type="EMBL" id="MFD1104669.1"/>
    </source>
</evidence>
<sequence length="93" mass="9519">MPSASAIRELADSEGRLAIRVTPNASADAILLPSGPGGSELIVRTTTTPEGGKANEATLRLLAEALGQPASALELLRGGSARRKLVRIGTACR</sequence>
<name>A0ABW3NY59_9SPHN</name>
<evidence type="ECO:0000256" key="1">
    <source>
        <dbReference type="ARBA" id="ARBA00010364"/>
    </source>
</evidence>
<dbReference type="InterPro" id="IPR036591">
    <property type="entry name" value="YggU-like_sf"/>
</dbReference>
<evidence type="ECO:0000256" key="2">
    <source>
        <dbReference type="HAMAP-Rule" id="MF_00634"/>
    </source>
</evidence>
<dbReference type="RefSeq" id="WP_380910122.1">
    <property type="nucleotide sequence ID" value="NZ_JBHTLS010000109.1"/>
</dbReference>
<dbReference type="EMBL" id="JBHTLS010000109">
    <property type="protein sequence ID" value="MFD1104669.1"/>
    <property type="molecule type" value="Genomic_DNA"/>
</dbReference>
<proteinExistence type="inferred from homology"/>
<dbReference type="InterPro" id="IPR003746">
    <property type="entry name" value="DUF167"/>
</dbReference>
<accession>A0ABW3NY59</accession>
<dbReference type="PANTHER" id="PTHR13420:SF7">
    <property type="entry name" value="UPF0235 PROTEIN C15ORF40"/>
    <property type="match status" value="1"/>
</dbReference>
<dbReference type="SMART" id="SM01152">
    <property type="entry name" value="DUF167"/>
    <property type="match status" value="1"/>
</dbReference>